<keyword evidence="3" id="KW-1185">Reference proteome</keyword>
<sequence length="257" mass="27153">MPHPTTAKLMKPSPLIAAQAARYLAKTKYCIRGASLRVKKFTLKGCYAFDEDDGPTESPRIVSCPETEPKVAHVSKRIGGDKSGDMGGHYSAGLISDLKEMKHAGSSESENMDGVSNDRDEAAGLEVMSASEDSDYTSVEPNDGDKTATKPASSSGSTGTCAVSSEGNDWSESMVVVIEEKYVELSTSHDTGVFYSDGGNVAQVTEKCACSTSSDDMGVFTSEGKDGSDSTCVAMIQVEEEKVACSSGREMSSEGHY</sequence>
<dbReference type="AlphaFoldDB" id="A0A6A7C148"/>
<dbReference type="EMBL" id="MU005975">
    <property type="protein sequence ID" value="KAF2861123.1"/>
    <property type="molecule type" value="Genomic_DNA"/>
</dbReference>
<accession>A0A6A7C148</accession>
<gene>
    <name evidence="2" type="ORF">K470DRAFT_270168</name>
</gene>
<evidence type="ECO:0000313" key="2">
    <source>
        <dbReference type="EMBL" id="KAF2861123.1"/>
    </source>
</evidence>
<proteinExistence type="predicted"/>
<feature type="compositionally biased region" description="Polar residues" evidence="1">
    <location>
        <begin position="150"/>
        <end position="166"/>
    </location>
</feature>
<organism evidence="2 3">
    <name type="scientific">Piedraia hortae CBS 480.64</name>
    <dbReference type="NCBI Taxonomy" id="1314780"/>
    <lineage>
        <taxon>Eukaryota</taxon>
        <taxon>Fungi</taxon>
        <taxon>Dikarya</taxon>
        <taxon>Ascomycota</taxon>
        <taxon>Pezizomycotina</taxon>
        <taxon>Dothideomycetes</taxon>
        <taxon>Dothideomycetidae</taxon>
        <taxon>Capnodiales</taxon>
        <taxon>Piedraiaceae</taxon>
        <taxon>Piedraia</taxon>
    </lineage>
</organism>
<dbReference type="Proteomes" id="UP000799421">
    <property type="component" value="Unassembled WGS sequence"/>
</dbReference>
<name>A0A6A7C148_9PEZI</name>
<evidence type="ECO:0000256" key="1">
    <source>
        <dbReference type="SAM" id="MobiDB-lite"/>
    </source>
</evidence>
<feature type="region of interest" description="Disordered" evidence="1">
    <location>
        <begin position="129"/>
        <end position="166"/>
    </location>
</feature>
<protein>
    <submittedName>
        <fullName evidence="2">Uncharacterized protein</fullName>
    </submittedName>
</protein>
<evidence type="ECO:0000313" key="3">
    <source>
        <dbReference type="Proteomes" id="UP000799421"/>
    </source>
</evidence>
<reference evidence="2" key="1">
    <citation type="journal article" date="2020" name="Stud. Mycol.">
        <title>101 Dothideomycetes genomes: a test case for predicting lifestyles and emergence of pathogens.</title>
        <authorList>
            <person name="Haridas S."/>
            <person name="Albert R."/>
            <person name="Binder M."/>
            <person name="Bloem J."/>
            <person name="Labutti K."/>
            <person name="Salamov A."/>
            <person name="Andreopoulos B."/>
            <person name="Baker S."/>
            <person name="Barry K."/>
            <person name="Bills G."/>
            <person name="Bluhm B."/>
            <person name="Cannon C."/>
            <person name="Castanera R."/>
            <person name="Culley D."/>
            <person name="Daum C."/>
            <person name="Ezra D."/>
            <person name="Gonzalez J."/>
            <person name="Henrissat B."/>
            <person name="Kuo A."/>
            <person name="Liang C."/>
            <person name="Lipzen A."/>
            <person name="Lutzoni F."/>
            <person name="Magnuson J."/>
            <person name="Mondo S."/>
            <person name="Nolan M."/>
            <person name="Ohm R."/>
            <person name="Pangilinan J."/>
            <person name="Park H.-J."/>
            <person name="Ramirez L."/>
            <person name="Alfaro M."/>
            <person name="Sun H."/>
            <person name="Tritt A."/>
            <person name="Yoshinaga Y."/>
            <person name="Zwiers L.-H."/>
            <person name="Turgeon B."/>
            <person name="Goodwin S."/>
            <person name="Spatafora J."/>
            <person name="Crous P."/>
            <person name="Grigoriev I."/>
        </authorList>
    </citation>
    <scope>NUCLEOTIDE SEQUENCE</scope>
    <source>
        <strain evidence="2">CBS 480.64</strain>
    </source>
</reference>